<sequence length="326" mass="34133">MSVLVYIEPIKDKIKKAAIESVSYASQVAQLLNTSVTAIAFNASEETIKEISNVGAEKVLNISDSAITTINIKSLAKGVIAAAKEENVNVIIFSFDGSGQSVAPYVASNLKAGLVAGATELPKVEGNKLEVRKNVFSGKASAIYSIESAFKIISVMPNSIEIASNPKSAEVVAFAPSTDLKDGVQLKNFKVNDDVAHGGVPLPDAELVVSGGRGLKGPENWGIVEDLAHALGAATACSRPVADADWRPHHEHVGQTGLAIRPNLYIAIGISGAIQHLAGVNGSKTIVVINNDPEAPFFKNADYGIVGDAFSVVPKLTEAIKKIKAN</sequence>
<comment type="similarity">
    <text evidence="1">Belongs to the ETF alpha-subunit/FixB family.</text>
</comment>
<evidence type="ECO:0000313" key="8">
    <source>
        <dbReference type="Proteomes" id="UP000292424"/>
    </source>
</evidence>
<dbReference type="PANTHER" id="PTHR43153:SF1">
    <property type="entry name" value="ELECTRON TRANSFER FLAVOPROTEIN SUBUNIT ALPHA, MITOCHONDRIAL"/>
    <property type="match status" value="1"/>
</dbReference>
<dbReference type="FunFam" id="3.40.50.1220:FF:000004">
    <property type="entry name" value="Electron transfer flavoprotein"/>
    <property type="match status" value="1"/>
</dbReference>
<evidence type="ECO:0000259" key="6">
    <source>
        <dbReference type="SMART" id="SM00893"/>
    </source>
</evidence>
<dbReference type="Proteomes" id="UP000292424">
    <property type="component" value="Chromosome"/>
</dbReference>
<evidence type="ECO:0000256" key="5">
    <source>
        <dbReference type="PIRSR" id="PIRSR000089-1"/>
    </source>
</evidence>
<keyword evidence="3" id="KW-0285">Flavoprotein</keyword>
<dbReference type="SUPFAM" id="SSF52467">
    <property type="entry name" value="DHS-like NAD/FAD-binding domain"/>
    <property type="match status" value="1"/>
</dbReference>
<dbReference type="InterPro" id="IPR014730">
    <property type="entry name" value="ETF_a/b_N"/>
</dbReference>
<dbReference type="InterPro" id="IPR001308">
    <property type="entry name" value="ETF_a/FixB"/>
</dbReference>
<feature type="domain" description="Electron transfer flavoprotein alpha/beta-subunit N-terminal" evidence="6">
    <location>
        <begin position="3"/>
        <end position="184"/>
    </location>
</feature>
<feature type="binding site" evidence="5">
    <location>
        <begin position="238"/>
        <end position="239"/>
    </location>
    <ligand>
        <name>FAD</name>
        <dbReference type="ChEBI" id="CHEBI:57692"/>
    </ligand>
</feature>
<dbReference type="PIRSF" id="PIRSF000089">
    <property type="entry name" value="Electra_flavoP_a"/>
    <property type="match status" value="1"/>
</dbReference>
<accession>A0A5P2G676</accession>
<dbReference type="AlphaFoldDB" id="A0A5P2G676"/>
<gene>
    <name evidence="7" type="ORF">E0W69_012305</name>
</gene>
<evidence type="ECO:0000256" key="4">
    <source>
        <dbReference type="ARBA" id="ARBA00022982"/>
    </source>
</evidence>
<dbReference type="SMART" id="SM00893">
    <property type="entry name" value="ETF"/>
    <property type="match status" value="1"/>
</dbReference>
<comment type="cofactor">
    <cofactor evidence="5">
        <name>FAD</name>
        <dbReference type="ChEBI" id="CHEBI:57692"/>
    </cofactor>
    <text evidence="5">Binds 1 FAD per dimer.</text>
</comment>
<dbReference type="KEGG" id="arac:E0W69_012305"/>
<dbReference type="Pfam" id="PF00766">
    <property type="entry name" value="ETF_alpha"/>
    <property type="match status" value="1"/>
</dbReference>
<dbReference type="Gene3D" id="3.40.50.620">
    <property type="entry name" value="HUPs"/>
    <property type="match status" value="1"/>
</dbReference>
<feature type="binding site" evidence="5">
    <location>
        <position position="213"/>
    </location>
    <ligand>
        <name>FAD</name>
        <dbReference type="ChEBI" id="CHEBI:57692"/>
    </ligand>
</feature>
<proteinExistence type="inferred from homology"/>
<dbReference type="SUPFAM" id="SSF52402">
    <property type="entry name" value="Adenine nucleotide alpha hydrolases-like"/>
    <property type="match status" value="1"/>
</dbReference>
<name>A0A5P2G676_9BACT</name>
<evidence type="ECO:0000256" key="2">
    <source>
        <dbReference type="ARBA" id="ARBA00022448"/>
    </source>
</evidence>
<dbReference type="GO" id="GO:0009055">
    <property type="term" value="F:electron transfer activity"/>
    <property type="evidence" value="ECO:0007669"/>
    <property type="project" value="InterPro"/>
</dbReference>
<dbReference type="EMBL" id="CP044016">
    <property type="protein sequence ID" value="QES89412.1"/>
    <property type="molecule type" value="Genomic_DNA"/>
</dbReference>
<evidence type="ECO:0000256" key="3">
    <source>
        <dbReference type="ARBA" id="ARBA00022630"/>
    </source>
</evidence>
<reference evidence="7 8" key="1">
    <citation type="submission" date="2019-09" db="EMBL/GenBank/DDBJ databases">
        <title>Complete genome sequence of Arachidicoccus sp. B3-10 isolated from apple orchard soil.</title>
        <authorList>
            <person name="Kim H.S."/>
            <person name="Han K.-I."/>
            <person name="Suh M.K."/>
            <person name="Lee K.C."/>
            <person name="Eom M.K."/>
            <person name="Kim J.-S."/>
            <person name="Kang S.W."/>
            <person name="Sin Y."/>
            <person name="Lee J.-S."/>
        </authorList>
    </citation>
    <scope>NUCLEOTIDE SEQUENCE [LARGE SCALE GENOMIC DNA]</scope>
    <source>
        <strain evidence="7 8">B3-10</strain>
    </source>
</reference>
<keyword evidence="5" id="KW-0274">FAD</keyword>
<keyword evidence="8" id="KW-1185">Reference proteome</keyword>
<dbReference type="RefSeq" id="WP_131330357.1">
    <property type="nucleotide sequence ID" value="NZ_CP044016.1"/>
</dbReference>
<dbReference type="Gene3D" id="3.40.50.1220">
    <property type="entry name" value="TPP-binding domain"/>
    <property type="match status" value="1"/>
</dbReference>
<protein>
    <submittedName>
        <fullName evidence="7">Electron transfer flavoprotein subunit alpha/FixB family protein</fullName>
    </submittedName>
</protein>
<dbReference type="InterPro" id="IPR014731">
    <property type="entry name" value="ETF_asu_C"/>
</dbReference>
<evidence type="ECO:0000256" key="1">
    <source>
        <dbReference type="ARBA" id="ARBA00005817"/>
    </source>
</evidence>
<keyword evidence="2" id="KW-0813">Transport</keyword>
<feature type="binding site" evidence="5">
    <location>
        <begin position="269"/>
        <end position="276"/>
    </location>
    <ligand>
        <name>FAD</name>
        <dbReference type="ChEBI" id="CHEBI:57692"/>
    </ligand>
</feature>
<evidence type="ECO:0000313" key="7">
    <source>
        <dbReference type="EMBL" id="QES89412.1"/>
    </source>
</evidence>
<keyword evidence="4" id="KW-0249">Electron transport</keyword>
<dbReference type="PANTHER" id="PTHR43153">
    <property type="entry name" value="ELECTRON TRANSFER FLAVOPROTEIN ALPHA"/>
    <property type="match status" value="1"/>
</dbReference>
<dbReference type="GO" id="GO:0033539">
    <property type="term" value="P:fatty acid beta-oxidation using acyl-CoA dehydrogenase"/>
    <property type="evidence" value="ECO:0007669"/>
    <property type="project" value="TreeGrafter"/>
</dbReference>
<dbReference type="Pfam" id="PF01012">
    <property type="entry name" value="ETF"/>
    <property type="match status" value="1"/>
</dbReference>
<dbReference type="InterPro" id="IPR014729">
    <property type="entry name" value="Rossmann-like_a/b/a_fold"/>
</dbReference>
<organism evidence="7 8">
    <name type="scientific">Rhizosphaericola mali</name>
    <dbReference type="NCBI Taxonomy" id="2545455"/>
    <lineage>
        <taxon>Bacteria</taxon>
        <taxon>Pseudomonadati</taxon>
        <taxon>Bacteroidota</taxon>
        <taxon>Chitinophagia</taxon>
        <taxon>Chitinophagales</taxon>
        <taxon>Chitinophagaceae</taxon>
        <taxon>Rhizosphaericola</taxon>
    </lineage>
</organism>
<dbReference type="InterPro" id="IPR029035">
    <property type="entry name" value="DHS-like_NAD/FAD-binding_dom"/>
</dbReference>
<feature type="binding site" evidence="5">
    <location>
        <position position="290"/>
    </location>
    <ligand>
        <name>FAD</name>
        <dbReference type="ChEBI" id="CHEBI:57692"/>
    </ligand>
</feature>
<dbReference type="GO" id="GO:0050660">
    <property type="term" value="F:flavin adenine dinucleotide binding"/>
    <property type="evidence" value="ECO:0007669"/>
    <property type="project" value="InterPro"/>
</dbReference>
<dbReference type="OrthoDB" id="9770286at2"/>